<accession>A0A1G9Z465</accession>
<evidence type="ECO:0000256" key="2">
    <source>
        <dbReference type="ARBA" id="ARBA00023125"/>
    </source>
</evidence>
<sequence>MSAKTTIPVFFGTTEVVEEKRAFDFWRSTVMAAADLERLDLDRPFTASRMIATSPHGGVFHTVSRPYSLERTPNHVRRDGRDDVGILLVLKGRGYIEQGYNGSLLGAGDISFQTWARPGGGGGLSDFEEIRLTVPRATFVSQIGNLPDFAGSKIAAGPLNDLYGAYMRAFAASVPNMTEAETGIAIESALHLLRGLIHGHSSRADNELSSNALRSLALARIERCLHDPEFGPASLAADLRVSRSRLYAAFAGGEGIAATIRNARLDRAHDRIVRVRKPGLKIAPIMASCGFTDTAAFSRAFRQRFGLSPRDFLAQNGN</sequence>
<evidence type="ECO:0000256" key="1">
    <source>
        <dbReference type="ARBA" id="ARBA00023015"/>
    </source>
</evidence>
<dbReference type="AlphaFoldDB" id="A0A1G9Z465"/>
<proteinExistence type="predicted"/>
<dbReference type="InterPro" id="IPR009057">
    <property type="entry name" value="Homeodomain-like_sf"/>
</dbReference>
<evidence type="ECO:0000313" key="6">
    <source>
        <dbReference type="Proteomes" id="UP000198704"/>
    </source>
</evidence>
<dbReference type="Proteomes" id="UP000198704">
    <property type="component" value="Unassembled WGS sequence"/>
</dbReference>
<keyword evidence="1" id="KW-0805">Transcription regulation</keyword>
<organism evidence="5 6">
    <name type="scientific">Methylobacterium phyllostachyos</name>
    <dbReference type="NCBI Taxonomy" id="582672"/>
    <lineage>
        <taxon>Bacteria</taxon>
        <taxon>Pseudomonadati</taxon>
        <taxon>Pseudomonadota</taxon>
        <taxon>Alphaproteobacteria</taxon>
        <taxon>Hyphomicrobiales</taxon>
        <taxon>Methylobacteriaceae</taxon>
        <taxon>Methylobacterium</taxon>
    </lineage>
</organism>
<dbReference type="PANTHER" id="PTHR46796:SF6">
    <property type="entry name" value="ARAC SUBFAMILY"/>
    <property type="match status" value="1"/>
</dbReference>
<dbReference type="EMBL" id="FNHS01000006">
    <property type="protein sequence ID" value="SDN15456.1"/>
    <property type="molecule type" value="Genomic_DNA"/>
</dbReference>
<evidence type="ECO:0000313" key="5">
    <source>
        <dbReference type="EMBL" id="SDN15456.1"/>
    </source>
</evidence>
<dbReference type="PANTHER" id="PTHR46796">
    <property type="entry name" value="HTH-TYPE TRANSCRIPTIONAL ACTIVATOR RHAS-RELATED"/>
    <property type="match status" value="1"/>
</dbReference>
<keyword evidence="2 5" id="KW-0238">DNA-binding</keyword>
<keyword evidence="6" id="KW-1185">Reference proteome</keyword>
<dbReference type="GO" id="GO:0003700">
    <property type="term" value="F:DNA-binding transcription factor activity"/>
    <property type="evidence" value="ECO:0007669"/>
    <property type="project" value="InterPro"/>
</dbReference>
<gene>
    <name evidence="5" type="ORF">SAMN05216360_10679</name>
</gene>
<dbReference type="InterPro" id="IPR020449">
    <property type="entry name" value="Tscrpt_reg_AraC-type_HTH"/>
</dbReference>
<dbReference type="PRINTS" id="PR00032">
    <property type="entry name" value="HTHARAC"/>
</dbReference>
<protein>
    <submittedName>
        <fullName evidence="5">AraC-type DNA-binding protein</fullName>
    </submittedName>
</protein>
<dbReference type="PROSITE" id="PS01124">
    <property type="entry name" value="HTH_ARAC_FAMILY_2"/>
    <property type="match status" value="1"/>
</dbReference>
<reference evidence="6" key="1">
    <citation type="submission" date="2016-10" db="EMBL/GenBank/DDBJ databases">
        <authorList>
            <person name="Varghese N."/>
            <person name="Submissions S."/>
        </authorList>
    </citation>
    <scope>NUCLEOTIDE SEQUENCE [LARGE SCALE GENOMIC DNA]</scope>
    <source>
        <strain evidence="6">BL47</strain>
    </source>
</reference>
<dbReference type="Pfam" id="PF12833">
    <property type="entry name" value="HTH_18"/>
    <property type="match status" value="1"/>
</dbReference>
<dbReference type="STRING" id="582672.SAMN05216360_10679"/>
<dbReference type="GO" id="GO:0043565">
    <property type="term" value="F:sequence-specific DNA binding"/>
    <property type="evidence" value="ECO:0007669"/>
    <property type="project" value="InterPro"/>
</dbReference>
<dbReference type="RefSeq" id="WP_091715814.1">
    <property type="nucleotide sequence ID" value="NZ_FNHS01000006.1"/>
</dbReference>
<name>A0A1G9Z465_9HYPH</name>
<dbReference type="Gene3D" id="1.10.10.60">
    <property type="entry name" value="Homeodomain-like"/>
    <property type="match status" value="1"/>
</dbReference>
<dbReference type="SUPFAM" id="SSF46689">
    <property type="entry name" value="Homeodomain-like"/>
    <property type="match status" value="1"/>
</dbReference>
<dbReference type="InterPro" id="IPR050204">
    <property type="entry name" value="AraC_XylS_family_regulators"/>
</dbReference>
<keyword evidence="3" id="KW-0804">Transcription</keyword>
<evidence type="ECO:0000259" key="4">
    <source>
        <dbReference type="PROSITE" id="PS01124"/>
    </source>
</evidence>
<evidence type="ECO:0000256" key="3">
    <source>
        <dbReference type="ARBA" id="ARBA00023163"/>
    </source>
</evidence>
<feature type="domain" description="HTH araC/xylS-type" evidence="4">
    <location>
        <begin position="215"/>
        <end position="315"/>
    </location>
</feature>
<dbReference type="OrthoDB" id="7904253at2"/>
<dbReference type="InterPro" id="IPR018060">
    <property type="entry name" value="HTH_AraC"/>
</dbReference>
<dbReference type="SMART" id="SM00342">
    <property type="entry name" value="HTH_ARAC"/>
    <property type="match status" value="1"/>
</dbReference>